<dbReference type="EMBL" id="JAATIP010000389">
    <property type="protein sequence ID" value="KAF4349657.1"/>
    <property type="molecule type" value="Genomic_DNA"/>
</dbReference>
<keyword evidence="1" id="KW-0833">Ubl conjugation pathway</keyword>
<proteinExistence type="predicted"/>
<evidence type="ECO:0000313" key="6">
    <source>
        <dbReference type="Proteomes" id="UP000583929"/>
    </source>
</evidence>
<keyword evidence="1" id="KW-0539">Nucleus</keyword>
<protein>
    <recommendedName>
        <fullName evidence="1">F-box protein</fullName>
    </recommendedName>
</protein>
<evidence type="ECO:0000313" key="4">
    <source>
        <dbReference type="EMBL" id="KAF4351554.1"/>
    </source>
</evidence>
<dbReference type="GO" id="GO:0016567">
    <property type="term" value="P:protein ubiquitination"/>
    <property type="evidence" value="ECO:0007669"/>
    <property type="project" value="UniProtKB-UniRule"/>
</dbReference>
<dbReference type="GO" id="GO:0031146">
    <property type="term" value="P:SCF-dependent proteasomal ubiquitin-dependent protein catabolic process"/>
    <property type="evidence" value="ECO:0007669"/>
    <property type="project" value="UniProtKB-UniRule"/>
</dbReference>
<comment type="subunit">
    <text evidence="1">Component of the SCF-type E3 ligase complex.</text>
</comment>
<dbReference type="Pfam" id="PF12937">
    <property type="entry name" value="F-box-like"/>
    <property type="match status" value="1"/>
</dbReference>
<dbReference type="PANTHER" id="PTHR12874:SF26">
    <property type="entry name" value="F-BOX PROTEIN"/>
    <property type="match status" value="1"/>
</dbReference>
<comment type="pathway">
    <text evidence="1">Protein modification; protein ubiquitination.</text>
</comment>
<dbReference type="Proteomes" id="UP000583929">
    <property type="component" value="Unassembled WGS sequence"/>
</dbReference>
<dbReference type="InterPro" id="IPR001810">
    <property type="entry name" value="F-box_dom"/>
</dbReference>
<comment type="function">
    <text evidence="1">Acts as a component of a SCF E3 ubiquitin ligase complexes.</text>
</comment>
<feature type="domain" description="F-box" evidence="2">
    <location>
        <begin position="1"/>
        <end position="44"/>
    </location>
</feature>
<dbReference type="Gene3D" id="1.20.1280.50">
    <property type="match status" value="1"/>
</dbReference>
<dbReference type="GO" id="GO:0005737">
    <property type="term" value="C:cytoplasm"/>
    <property type="evidence" value="ECO:0007669"/>
    <property type="project" value="TreeGrafter"/>
</dbReference>
<evidence type="ECO:0000256" key="1">
    <source>
        <dbReference type="RuleBase" id="RU369085"/>
    </source>
</evidence>
<dbReference type="Proteomes" id="UP000525078">
    <property type="component" value="Unassembled WGS sequence"/>
</dbReference>
<dbReference type="InterPro" id="IPR036047">
    <property type="entry name" value="F-box-like_dom_sf"/>
</dbReference>
<gene>
    <name evidence="3" type="ORF">F8388_019617</name>
    <name evidence="4" type="ORF">G4B88_000592</name>
</gene>
<evidence type="ECO:0000259" key="2">
    <source>
        <dbReference type="PROSITE" id="PS50181"/>
    </source>
</evidence>
<evidence type="ECO:0000313" key="3">
    <source>
        <dbReference type="EMBL" id="KAF4349657.1"/>
    </source>
</evidence>
<dbReference type="AlphaFoldDB" id="A0A7J6DZL3"/>
<comment type="caution">
    <text evidence="4">The sequence shown here is derived from an EMBL/GenBank/DDBJ whole genome shotgun (WGS) entry which is preliminary data.</text>
</comment>
<organism evidence="4 6">
    <name type="scientific">Cannabis sativa</name>
    <name type="common">Hemp</name>
    <name type="synonym">Marijuana</name>
    <dbReference type="NCBI Taxonomy" id="3483"/>
    <lineage>
        <taxon>Eukaryota</taxon>
        <taxon>Viridiplantae</taxon>
        <taxon>Streptophyta</taxon>
        <taxon>Embryophyta</taxon>
        <taxon>Tracheophyta</taxon>
        <taxon>Spermatophyta</taxon>
        <taxon>Magnoliopsida</taxon>
        <taxon>eudicotyledons</taxon>
        <taxon>Gunneridae</taxon>
        <taxon>Pentapetalae</taxon>
        <taxon>rosids</taxon>
        <taxon>fabids</taxon>
        <taxon>Rosales</taxon>
        <taxon>Cannabaceae</taxon>
        <taxon>Cannabis</taxon>
    </lineage>
</organism>
<dbReference type="SUPFAM" id="SSF81383">
    <property type="entry name" value="F-box domain"/>
    <property type="match status" value="1"/>
</dbReference>
<comment type="subcellular location">
    <subcellularLocation>
        <location evidence="1">Nucleus</location>
    </subcellularLocation>
</comment>
<dbReference type="SMART" id="SM00256">
    <property type="entry name" value="FBOX"/>
    <property type="match status" value="1"/>
</dbReference>
<name>A0A7J6DZL3_CANSA</name>
<accession>A0A7J6DZL3</accession>
<keyword evidence="6" id="KW-1185">Reference proteome</keyword>
<evidence type="ECO:0000313" key="5">
    <source>
        <dbReference type="Proteomes" id="UP000525078"/>
    </source>
</evidence>
<dbReference type="EMBL" id="JAATIQ010000553">
    <property type="protein sequence ID" value="KAF4351554.1"/>
    <property type="molecule type" value="Genomic_DNA"/>
</dbReference>
<dbReference type="PANTHER" id="PTHR12874">
    <property type="entry name" value="F-BOX ONLY PROTEIN 48-RELATED"/>
    <property type="match status" value="1"/>
</dbReference>
<dbReference type="GO" id="GO:0019005">
    <property type="term" value="C:SCF ubiquitin ligase complex"/>
    <property type="evidence" value="ECO:0007669"/>
    <property type="project" value="UniProtKB-UniRule"/>
</dbReference>
<dbReference type="GO" id="GO:0005634">
    <property type="term" value="C:nucleus"/>
    <property type="evidence" value="ECO:0007669"/>
    <property type="project" value="UniProtKB-SubCell"/>
</dbReference>
<reference evidence="5 6" key="1">
    <citation type="journal article" date="2020" name="bioRxiv">
        <title>Sequence and annotation of 42 cannabis genomes reveals extensive copy number variation in cannabinoid synthesis and pathogen resistance genes.</title>
        <authorList>
            <person name="Mckernan K.J."/>
            <person name="Helbert Y."/>
            <person name="Kane L.T."/>
            <person name="Ebling H."/>
            <person name="Zhang L."/>
            <person name="Liu B."/>
            <person name="Eaton Z."/>
            <person name="Mclaughlin S."/>
            <person name="Kingan S."/>
            <person name="Baybayan P."/>
            <person name="Concepcion G."/>
            <person name="Jordan M."/>
            <person name="Riva A."/>
            <person name="Barbazuk W."/>
            <person name="Harkins T."/>
        </authorList>
    </citation>
    <scope>NUCLEOTIDE SEQUENCE [LARGE SCALE GENOMIC DNA]</scope>
    <source>
        <strain evidence="5 6">cv. Jamaican Lion 4</strain>
        <strain evidence="4">Father</strain>
        <strain evidence="3">Mother</strain>
        <tissue evidence="4">Leaf</tissue>
    </source>
</reference>
<dbReference type="PROSITE" id="PS50181">
    <property type="entry name" value="FBOX"/>
    <property type="match status" value="1"/>
</dbReference>
<sequence>MERLPVELHLKIFCFLDHQNLATAHQVCRKWKVLASDNYVWSSLFKERWGGDRAASFVLGDSRSWKKKYEVEDRRDRVGMRVKIIREGEDYYLVRQGEIQRYLGSRKSSSLKRRSSANSDLSELQSCRGILDKILFFIGDLEVASTDNKRGRAI</sequence>